<dbReference type="AlphaFoldDB" id="A0A8T0DSE4"/>
<dbReference type="GO" id="GO:0006915">
    <property type="term" value="P:apoptotic process"/>
    <property type="evidence" value="ECO:0007669"/>
    <property type="project" value="InterPro"/>
</dbReference>
<dbReference type="GO" id="GO:0005829">
    <property type="term" value="C:cytosol"/>
    <property type="evidence" value="ECO:0007669"/>
    <property type="project" value="TreeGrafter"/>
</dbReference>
<dbReference type="PANTHER" id="PTHR47522">
    <property type="entry name" value="SALVADOR FAMILY WW DOMAIN-CONTAINING PROTEIN 1"/>
    <property type="match status" value="1"/>
</dbReference>
<keyword evidence="4" id="KW-1185">Reference proteome</keyword>
<dbReference type="InterPro" id="IPR030030">
    <property type="entry name" value="Sav"/>
</dbReference>
<dbReference type="InterPro" id="IPR001202">
    <property type="entry name" value="WW_dom"/>
</dbReference>
<feature type="compositionally biased region" description="Basic residues" evidence="1">
    <location>
        <begin position="55"/>
        <end position="65"/>
    </location>
</feature>
<protein>
    <recommendedName>
        <fullName evidence="2">WW domain-containing protein</fullName>
    </recommendedName>
</protein>
<reference evidence="3 4" key="1">
    <citation type="submission" date="2019-07" db="EMBL/GenBank/DDBJ databases">
        <title>Annotation for the trematode Paragonimus westermani.</title>
        <authorList>
            <person name="Choi Y.-J."/>
        </authorList>
    </citation>
    <scope>NUCLEOTIDE SEQUENCE [LARGE SCALE GENOMIC DNA]</scope>
    <source>
        <strain evidence="3">180907_Pwestermani</strain>
    </source>
</reference>
<dbReference type="GO" id="GO:0043065">
    <property type="term" value="P:positive regulation of apoptotic process"/>
    <property type="evidence" value="ECO:0007669"/>
    <property type="project" value="TreeGrafter"/>
</dbReference>
<proteinExistence type="predicted"/>
<dbReference type="InterPro" id="IPR036020">
    <property type="entry name" value="WW_dom_sf"/>
</dbReference>
<evidence type="ECO:0000313" key="4">
    <source>
        <dbReference type="Proteomes" id="UP000699462"/>
    </source>
</evidence>
<dbReference type="EMBL" id="JTDF01001280">
    <property type="protein sequence ID" value="KAF8570246.1"/>
    <property type="molecule type" value="Genomic_DNA"/>
</dbReference>
<dbReference type="GO" id="GO:0060090">
    <property type="term" value="F:molecular adaptor activity"/>
    <property type="evidence" value="ECO:0007669"/>
    <property type="project" value="InterPro"/>
</dbReference>
<evidence type="ECO:0000256" key="1">
    <source>
        <dbReference type="SAM" id="MobiDB-lite"/>
    </source>
</evidence>
<sequence length="360" mass="40278">MPRSGSAGAGFGCSIDTSGVSSNVSGPAIGGLSHHRLVRERSVGPDLNCYAQQHQPHHPPPHHHYYQPQPVPRSAHRCLGPRCPGVAAYHHVSHMPTELSSPATQSPSAVLGRPISSSLSANDLAGYRSKTAMELRAIKSSFDLSPDLPCEPTLALLDCSDFYSKIAAFIEWDNSLQLAVPSGWSERRSSLGRTYYTCDQTRQTSWQHPTLGLHVPLGWERVDSFPHGVYYQNLLIPHCQRHHPNLWLPGPLKDPAVESEGFFSDLRYLQSSMRHIVTVNCPELDAYKNTTSATEEKAFVNLFQQLDVETMVELTRVLDQLFYEELHALIVFFEQERLRIVSSMFQLQHSDHIFSSVDQS</sequence>
<feature type="region of interest" description="Disordered" evidence="1">
    <location>
        <begin position="49"/>
        <end position="71"/>
    </location>
</feature>
<organism evidence="3 4">
    <name type="scientific">Paragonimus westermani</name>
    <dbReference type="NCBI Taxonomy" id="34504"/>
    <lineage>
        <taxon>Eukaryota</taxon>
        <taxon>Metazoa</taxon>
        <taxon>Spiralia</taxon>
        <taxon>Lophotrochozoa</taxon>
        <taxon>Platyhelminthes</taxon>
        <taxon>Trematoda</taxon>
        <taxon>Digenea</taxon>
        <taxon>Plagiorchiida</taxon>
        <taxon>Troglotremata</taxon>
        <taxon>Troglotrematidae</taxon>
        <taxon>Paragonimus</taxon>
    </lineage>
</organism>
<dbReference type="GO" id="GO:0035329">
    <property type="term" value="P:hippo signaling"/>
    <property type="evidence" value="ECO:0007669"/>
    <property type="project" value="InterPro"/>
</dbReference>
<dbReference type="Proteomes" id="UP000699462">
    <property type="component" value="Unassembled WGS sequence"/>
</dbReference>
<feature type="domain" description="WW" evidence="2">
    <location>
        <begin position="178"/>
        <end position="211"/>
    </location>
</feature>
<accession>A0A8T0DSE4</accession>
<dbReference type="Gene3D" id="2.20.70.10">
    <property type="match status" value="1"/>
</dbReference>
<dbReference type="GO" id="GO:0008285">
    <property type="term" value="P:negative regulation of cell population proliferation"/>
    <property type="evidence" value="ECO:0007669"/>
    <property type="project" value="TreeGrafter"/>
</dbReference>
<dbReference type="SMART" id="SM00456">
    <property type="entry name" value="WW"/>
    <property type="match status" value="1"/>
</dbReference>
<dbReference type="CDD" id="cd00201">
    <property type="entry name" value="WW"/>
    <property type="match status" value="1"/>
</dbReference>
<name>A0A8T0DSE4_9TREM</name>
<evidence type="ECO:0000259" key="2">
    <source>
        <dbReference type="PROSITE" id="PS50020"/>
    </source>
</evidence>
<comment type="caution">
    <text evidence="3">The sequence shown here is derived from an EMBL/GenBank/DDBJ whole genome shotgun (WGS) entry which is preliminary data.</text>
</comment>
<dbReference type="OrthoDB" id="5339429at2759"/>
<dbReference type="PROSITE" id="PS01159">
    <property type="entry name" value="WW_DOMAIN_1"/>
    <property type="match status" value="1"/>
</dbReference>
<gene>
    <name evidence="3" type="ORF">P879_02072</name>
</gene>
<evidence type="ECO:0000313" key="3">
    <source>
        <dbReference type="EMBL" id="KAF8570246.1"/>
    </source>
</evidence>
<dbReference type="PANTHER" id="PTHR47522:SF2">
    <property type="entry name" value="PROTEIN SALVADOR HOMOLOG 1"/>
    <property type="match status" value="1"/>
</dbReference>
<dbReference type="SUPFAM" id="SSF51045">
    <property type="entry name" value="WW domain"/>
    <property type="match status" value="1"/>
</dbReference>
<dbReference type="PROSITE" id="PS50020">
    <property type="entry name" value="WW_DOMAIN_2"/>
    <property type="match status" value="1"/>
</dbReference>